<feature type="region of interest" description="Disordered" evidence="1">
    <location>
        <begin position="192"/>
        <end position="229"/>
    </location>
</feature>
<reference evidence="2" key="1">
    <citation type="journal article" date="2021" name="Proc. Natl. Acad. Sci. U.S.A.">
        <title>A Catalog of Tens of Thousands of Viruses from Human Metagenomes Reveals Hidden Associations with Chronic Diseases.</title>
        <authorList>
            <person name="Tisza M.J."/>
            <person name="Buck C.B."/>
        </authorList>
    </citation>
    <scope>NUCLEOTIDE SEQUENCE</scope>
    <source>
        <strain evidence="2">Ctrok7</strain>
    </source>
</reference>
<protein>
    <submittedName>
        <fullName evidence="2">Uncharacterized protein</fullName>
    </submittedName>
</protein>
<proteinExistence type="predicted"/>
<dbReference type="EMBL" id="BK015149">
    <property type="protein sequence ID" value="DAD92987.1"/>
    <property type="molecule type" value="Genomic_DNA"/>
</dbReference>
<accession>A0A8S5NFW9</accession>
<evidence type="ECO:0000313" key="2">
    <source>
        <dbReference type="EMBL" id="DAD92987.1"/>
    </source>
</evidence>
<sequence length="229" mass="25455">MSEEKKAANVMLIPSEKAFALSKVKTLKDGGLDVHYEVTETVGNESYTNKYHVESAKDIHPDLRNCFDRLRPIMGRIFNITSFLSLIDTPDMKANQKQKDAAHNFADEMLKNIEVRGVSLSGQDDNVGCVLTGLFTVSNNQKTAINSPRLKFNIETFGFEEELEKIIGDIENEVYAFLFKGKKAQLELFGADGEPAPGLSAEKVEDNGLFPNVDDPADENEENDETGDM</sequence>
<evidence type="ECO:0000256" key="1">
    <source>
        <dbReference type="SAM" id="MobiDB-lite"/>
    </source>
</evidence>
<organism evidence="2">
    <name type="scientific">Siphoviridae sp. ctrok7</name>
    <dbReference type="NCBI Taxonomy" id="2826480"/>
    <lineage>
        <taxon>Viruses</taxon>
        <taxon>Duplodnaviria</taxon>
        <taxon>Heunggongvirae</taxon>
        <taxon>Uroviricota</taxon>
        <taxon>Caudoviricetes</taxon>
    </lineage>
</organism>
<feature type="compositionally biased region" description="Acidic residues" evidence="1">
    <location>
        <begin position="215"/>
        <end position="229"/>
    </location>
</feature>
<name>A0A8S5NFW9_9CAUD</name>